<dbReference type="Pfam" id="PF00474">
    <property type="entry name" value="SSF"/>
    <property type="match status" value="1"/>
</dbReference>
<feature type="transmembrane region" description="Helical" evidence="9">
    <location>
        <begin position="178"/>
        <end position="197"/>
    </location>
</feature>
<evidence type="ECO:0000256" key="9">
    <source>
        <dbReference type="SAM" id="Phobius"/>
    </source>
</evidence>
<name>A0A429Y7Z5_9BACI</name>
<evidence type="ECO:0000256" key="7">
    <source>
        <dbReference type="ARBA" id="ARBA00023136"/>
    </source>
</evidence>
<evidence type="ECO:0000313" key="11">
    <source>
        <dbReference type="Proteomes" id="UP000287156"/>
    </source>
</evidence>
<organism evidence="10 11">
    <name type="scientific">Siminovitchia acidinfaciens</name>
    <dbReference type="NCBI Taxonomy" id="2321395"/>
    <lineage>
        <taxon>Bacteria</taxon>
        <taxon>Bacillati</taxon>
        <taxon>Bacillota</taxon>
        <taxon>Bacilli</taxon>
        <taxon>Bacillales</taxon>
        <taxon>Bacillaceae</taxon>
        <taxon>Siminovitchia</taxon>
    </lineage>
</organism>
<evidence type="ECO:0000256" key="5">
    <source>
        <dbReference type="ARBA" id="ARBA00022692"/>
    </source>
</evidence>
<feature type="transmembrane region" description="Helical" evidence="9">
    <location>
        <begin position="264"/>
        <end position="285"/>
    </location>
</feature>
<evidence type="ECO:0000256" key="4">
    <source>
        <dbReference type="ARBA" id="ARBA00022475"/>
    </source>
</evidence>
<dbReference type="InterPro" id="IPR018212">
    <property type="entry name" value="Na/solute_symporter_CS"/>
</dbReference>
<proteinExistence type="inferred from homology"/>
<dbReference type="PROSITE" id="PS50283">
    <property type="entry name" value="NA_SOLUT_SYMP_3"/>
    <property type="match status" value="1"/>
</dbReference>
<dbReference type="PANTHER" id="PTHR48086:SF7">
    <property type="entry name" value="SODIUM-SOLUTE SYMPORTER-RELATED"/>
    <property type="match status" value="1"/>
</dbReference>
<feature type="transmembrane region" description="Helical" evidence="9">
    <location>
        <begin position="69"/>
        <end position="91"/>
    </location>
</feature>
<dbReference type="PANTHER" id="PTHR48086">
    <property type="entry name" value="SODIUM/PROLINE SYMPORTER-RELATED"/>
    <property type="match status" value="1"/>
</dbReference>
<comment type="caution">
    <text evidence="10">The sequence shown here is derived from an EMBL/GenBank/DDBJ whole genome shotgun (WGS) entry which is preliminary data.</text>
</comment>
<accession>A0A429Y7Z5</accession>
<dbReference type="Proteomes" id="UP000287156">
    <property type="component" value="Unassembled WGS sequence"/>
</dbReference>
<evidence type="ECO:0000256" key="1">
    <source>
        <dbReference type="ARBA" id="ARBA00004141"/>
    </source>
</evidence>
<feature type="transmembrane region" description="Helical" evidence="9">
    <location>
        <begin position="379"/>
        <end position="401"/>
    </location>
</feature>
<dbReference type="CDD" id="cd11479">
    <property type="entry name" value="SLC5sbd_u3"/>
    <property type="match status" value="1"/>
</dbReference>
<keyword evidence="11" id="KW-1185">Reference proteome</keyword>
<dbReference type="PROSITE" id="PS00456">
    <property type="entry name" value="NA_SOLUT_SYMP_1"/>
    <property type="match status" value="1"/>
</dbReference>
<evidence type="ECO:0000256" key="3">
    <source>
        <dbReference type="ARBA" id="ARBA00022448"/>
    </source>
</evidence>
<dbReference type="GO" id="GO:0022857">
    <property type="term" value="F:transmembrane transporter activity"/>
    <property type="evidence" value="ECO:0007669"/>
    <property type="project" value="InterPro"/>
</dbReference>
<dbReference type="OrthoDB" id="9789704at2"/>
<keyword evidence="7 9" id="KW-0472">Membrane</keyword>
<keyword evidence="6 9" id="KW-1133">Transmembrane helix</keyword>
<feature type="transmembrane region" description="Helical" evidence="9">
    <location>
        <begin position="354"/>
        <end position="373"/>
    </location>
</feature>
<dbReference type="EMBL" id="QYTV02000001">
    <property type="protein sequence ID" value="RST77617.1"/>
    <property type="molecule type" value="Genomic_DNA"/>
</dbReference>
<dbReference type="Gene3D" id="1.20.1730.10">
    <property type="entry name" value="Sodium/glucose cotransporter"/>
    <property type="match status" value="1"/>
</dbReference>
<comment type="similarity">
    <text evidence="2 8">Belongs to the sodium:solute symporter (SSF) (TC 2.A.21) family.</text>
</comment>
<keyword evidence="3" id="KW-0813">Transport</keyword>
<dbReference type="RefSeq" id="WP_126047790.1">
    <property type="nucleotide sequence ID" value="NZ_QYTV02000001.1"/>
</dbReference>
<dbReference type="GO" id="GO:0005886">
    <property type="term" value="C:plasma membrane"/>
    <property type="evidence" value="ECO:0007669"/>
    <property type="project" value="TreeGrafter"/>
</dbReference>
<dbReference type="InterPro" id="IPR050277">
    <property type="entry name" value="Sodium:Solute_Symporter"/>
</dbReference>
<sequence>MGAIDIVIIILYFAVIAGVGIYGARRATNAEEYMVAGRNLNFFMYLGCLAAVILGGASTMGTARLGYEFGISGIWMVVAIGTGVVILGLFLTKKISQFKVLTISEMLEKRYSKETRLVSAIVAAIYTLMLTVVQMIGIGSLLNVWLGWNLALCIIIGGGIVFLYTTLGGMWSVTMTDIVQFVVMTVGVFFLMLPLSLSKVGGFSALNTNLPSGYFDMGNIGGDRIFQYFILFTLGLMVGQDIWQRLFTAKTPKVSKYGTVAAGLYAYAYAIVLAIIGMCAFVMLPNIEDTQNVFAEMAMISLPPGILGLVLASVAAAIMSTASGTIIACSTLISNDVVRRFFKPDISDKNFIRISRLTTVGIGIFSIICAIWIQDILVALDVAYAVLSGALFFPVIFGLFTKKVNARAAFYSIILSAAVILAGLGIQGITATEPIVYGLVVSLISIILLSLYPTKKDKGEMDVKVG</sequence>
<feature type="transmembrane region" description="Helical" evidence="9">
    <location>
        <begin position="225"/>
        <end position="243"/>
    </location>
</feature>
<dbReference type="InterPro" id="IPR038377">
    <property type="entry name" value="Na/Glc_symporter_sf"/>
</dbReference>
<feature type="transmembrane region" description="Helical" evidence="9">
    <location>
        <begin position="6"/>
        <end position="22"/>
    </location>
</feature>
<feature type="transmembrane region" description="Helical" evidence="9">
    <location>
        <begin position="117"/>
        <end position="139"/>
    </location>
</feature>
<dbReference type="AlphaFoldDB" id="A0A429Y7Z5"/>
<evidence type="ECO:0000313" key="10">
    <source>
        <dbReference type="EMBL" id="RST77617.1"/>
    </source>
</evidence>
<keyword evidence="5 9" id="KW-0812">Transmembrane</keyword>
<evidence type="ECO:0000256" key="6">
    <source>
        <dbReference type="ARBA" id="ARBA00022989"/>
    </source>
</evidence>
<feature type="transmembrane region" description="Helical" evidence="9">
    <location>
        <begin position="435"/>
        <end position="452"/>
    </location>
</feature>
<feature type="transmembrane region" description="Helical" evidence="9">
    <location>
        <begin position="305"/>
        <end position="333"/>
    </location>
</feature>
<dbReference type="InterPro" id="IPR001734">
    <property type="entry name" value="Na/solute_symporter"/>
</dbReference>
<feature type="transmembrane region" description="Helical" evidence="9">
    <location>
        <begin position="42"/>
        <end position="63"/>
    </location>
</feature>
<reference evidence="10" key="1">
    <citation type="submission" date="2018-12" db="EMBL/GenBank/DDBJ databases">
        <authorList>
            <person name="Sun L."/>
            <person name="Chen Z."/>
        </authorList>
    </citation>
    <scope>NUCLEOTIDE SEQUENCE [LARGE SCALE GENOMIC DNA]</scope>
    <source>
        <strain evidence="10">3-2-2</strain>
    </source>
</reference>
<gene>
    <name evidence="10" type="ORF">D4T97_003855</name>
</gene>
<evidence type="ECO:0000256" key="8">
    <source>
        <dbReference type="RuleBase" id="RU362091"/>
    </source>
</evidence>
<evidence type="ECO:0000256" key="2">
    <source>
        <dbReference type="ARBA" id="ARBA00006434"/>
    </source>
</evidence>
<protein>
    <submittedName>
        <fullName evidence="10">Sodium:solute symporter</fullName>
    </submittedName>
</protein>
<keyword evidence="4" id="KW-1003">Cell membrane</keyword>
<feature type="transmembrane region" description="Helical" evidence="9">
    <location>
        <begin position="145"/>
        <end position="166"/>
    </location>
</feature>
<feature type="transmembrane region" description="Helical" evidence="9">
    <location>
        <begin position="408"/>
        <end position="429"/>
    </location>
</feature>
<dbReference type="GO" id="GO:0046942">
    <property type="term" value="P:carboxylic acid transport"/>
    <property type="evidence" value="ECO:0007669"/>
    <property type="project" value="UniProtKB-ARBA"/>
</dbReference>
<comment type="subcellular location">
    <subcellularLocation>
        <location evidence="1">Membrane</location>
        <topology evidence="1">Multi-pass membrane protein</topology>
    </subcellularLocation>
</comment>